<dbReference type="PANTHER" id="PTHR43133">
    <property type="entry name" value="RNA POLYMERASE ECF-TYPE SIGMA FACTO"/>
    <property type="match status" value="1"/>
</dbReference>
<dbReference type="AlphaFoldDB" id="A0A1F8DT42"/>
<dbReference type="InterPro" id="IPR013249">
    <property type="entry name" value="RNA_pol_sigma70_r4_t2"/>
</dbReference>
<dbReference type="STRING" id="1802557.A3A20_00130"/>
<dbReference type="PANTHER" id="PTHR43133:SF57">
    <property type="entry name" value="RNA POLYMERASE SIGMA-70 FACTOR"/>
    <property type="match status" value="1"/>
</dbReference>
<name>A0A1F8DT42_9BACT</name>
<dbReference type="Proteomes" id="UP000178946">
    <property type="component" value="Unassembled WGS sequence"/>
</dbReference>
<evidence type="ECO:0000313" key="7">
    <source>
        <dbReference type="EMBL" id="OGM90978.1"/>
    </source>
</evidence>
<dbReference type="SUPFAM" id="SSF88946">
    <property type="entry name" value="Sigma2 domain of RNA polymerase sigma factors"/>
    <property type="match status" value="1"/>
</dbReference>
<dbReference type="Pfam" id="PF04542">
    <property type="entry name" value="Sigma70_r2"/>
    <property type="match status" value="1"/>
</dbReference>
<protein>
    <submittedName>
        <fullName evidence="7">Uncharacterized protein</fullName>
    </submittedName>
</protein>
<keyword evidence="3" id="KW-0731">Sigma factor</keyword>
<dbReference type="InterPro" id="IPR014284">
    <property type="entry name" value="RNA_pol_sigma-70_dom"/>
</dbReference>
<dbReference type="InterPro" id="IPR036388">
    <property type="entry name" value="WH-like_DNA-bd_sf"/>
</dbReference>
<dbReference type="InterPro" id="IPR013325">
    <property type="entry name" value="RNA_pol_sigma_r2"/>
</dbReference>
<evidence type="ECO:0000256" key="3">
    <source>
        <dbReference type="ARBA" id="ARBA00023082"/>
    </source>
</evidence>
<dbReference type="Gene3D" id="1.10.10.10">
    <property type="entry name" value="Winged helix-like DNA-binding domain superfamily/Winged helix DNA-binding domain"/>
    <property type="match status" value="1"/>
</dbReference>
<evidence type="ECO:0000256" key="2">
    <source>
        <dbReference type="ARBA" id="ARBA00023015"/>
    </source>
</evidence>
<evidence type="ECO:0000256" key="1">
    <source>
        <dbReference type="ARBA" id="ARBA00010641"/>
    </source>
</evidence>
<feature type="domain" description="RNA polymerase sigma-70 region 2" evidence="5">
    <location>
        <begin position="23"/>
        <end position="90"/>
    </location>
</feature>
<sequence>MLDGEKNIIQRAIRGESSAFGQLYDHYMPMIYRFVLLKVGRREEAEDLTHQVFLSALQNISGYKHLGHPFSSWLYKIARNSIIDNARTKKETIPLYDLDMEPHIEPAIEKTLDLNKEFNSAMKAIGQLNEEQQNVVIMKFIEGFSHKEIAEALDKNEGAIRTIQHRAIIKLKKLLSV</sequence>
<organism evidence="7 8">
    <name type="scientific">Candidatus Wolfebacteria bacterium RIFCSPLOWO2_01_FULL_45_19</name>
    <dbReference type="NCBI Taxonomy" id="1802557"/>
    <lineage>
        <taxon>Bacteria</taxon>
        <taxon>Candidatus Wolfeibacteriota</taxon>
    </lineage>
</organism>
<comment type="similarity">
    <text evidence="1">Belongs to the sigma-70 factor family. ECF subfamily.</text>
</comment>
<evidence type="ECO:0000259" key="6">
    <source>
        <dbReference type="Pfam" id="PF08281"/>
    </source>
</evidence>
<dbReference type="GO" id="GO:0016987">
    <property type="term" value="F:sigma factor activity"/>
    <property type="evidence" value="ECO:0007669"/>
    <property type="project" value="UniProtKB-KW"/>
</dbReference>
<dbReference type="Pfam" id="PF08281">
    <property type="entry name" value="Sigma70_r4_2"/>
    <property type="match status" value="1"/>
</dbReference>
<dbReference type="InterPro" id="IPR013324">
    <property type="entry name" value="RNA_pol_sigma_r3/r4-like"/>
</dbReference>
<evidence type="ECO:0000313" key="8">
    <source>
        <dbReference type="Proteomes" id="UP000178946"/>
    </source>
</evidence>
<dbReference type="Gene3D" id="1.10.1740.10">
    <property type="match status" value="1"/>
</dbReference>
<comment type="caution">
    <text evidence="7">The sequence shown here is derived from an EMBL/GenBank/DDBJ whole genome shotgun (WGS) entry which is preliminary data.</text>
</comment>
<keyword evidence="2" id="KW-0805">Transcription regulation</keyword>
<dbReference type="SUPFAM" id="SSF88659">
    <property type="entry name" value="Sigma3 and sigma4 domains of RNA polymerase sigma factors"/>
    <property type="match status" value="1"/>
</dbReference>
<feature type="domain" description="RNA polymerase sigma factor 70 region 4 type 2" evidence="6">
    <location>
        <begin position="121"/>
        <end position="171"/>
    </location>
</feature>
<dbReference type="GO" id="GO:0006352">
    <property type="term" value="P:DNA-templated transcription initiation"/>
    <property type="evidence" value="ECO:0007669"/>
    <property type="project" value="InterPro"/>
</dbReference>
<evidence type="ECO:0000259" key="5">
    <source>
        <dbReference type="Pfam" id="PF04542"/>
    </source>
</evidence>
<dbReference type="GO" id="GO:0003677">
    <property type="term" value="F:DNA binding"/>
    <property type="evidence" value="ECO:0007669"/>
    <property type="project" value="InterPro"/>
</dbReference>
<dbReference type="InterPro" id="IPR039425">
    <property type="entry name" value="RNA_pol_sigma-70-like"/>
</dbReference>
<proteinExistence type="inferred from homology"/>
<reference evidence="7 8" key="1">
    <citation type="journal article" date="2016" name="Nat. Commun.">
        <title>Thousands of microbial genomes shed light on interconnected biogeochemical processes in an aquifer system.</title>
        <authorList>
            <person name="Anantharaman K."/>
            <person name="Brown C.T."/>
            <person name="Hug L.A."/>
            <person name="Sharon I."/>
            <person name="Castelle C.J."/>
            <person name="Probst A.J."/>
            <person name="Thomas B.C."/>
            <person name="Singh A."/>
            <person name="Wilkins M.J."/>
            <person name="Karaoz U."/>
            <person name="Brodie E.L."/>
            <person name="Williams K.H."/>
            <person name="Hubbard S.S."/>
            <person name="Banfield J.F."/>
        </authorList>
    </citation>
    <scope>NUCLEOTIDE SEQUENCE [LARGE SCALE GENOMIC DNA]</scope>
</reference>
<gene>
    <name evidence="7" type="ORF">A3A20_00130</name>
</gene>
<dbReference type="CDD" id="cd06171">
    <property type="entry name" value="Sigma70_r4"/>
    <property type="match status" value="1"/>
</dbReference>
<dbReference type="NCBIfam" id="TIGR02937">
    <property type="entry name" value="sigma70-ECF"/>
    <property type="match status" value="1"/>
</dbReference>
<dbReference type="EMBL" id="MGIR01000005">
    <property type="protein sequence ID" value="OGM90978.1"/>
    <property type="molecule type" value="Genomic_DNA"/>
</dbReference>
<dbReference type="InterPro" id="IPR007627">
    <property type="entry name" value="RNA_pol_sigma70_r2"/>
</dbReference>
<keyword evidence="4" id="KW-0804">Transcription</keyword>
<accession>A0A1F8DT42</accession>
<evidence type="ECO:0000256" key="4">
    <source>
        <dbReference type="ARBA" id="ARBA00023163"/>
    </source>
</evidence>